<reference evidence="2 3" key="1">
    <citation type="submission" date="2019-07" db="EMBL/GenBank/DDBJ databases">
        <title>Flavobacterium sp. nov., isolated from glacier ice.</title>
        <authorList>
            <person name="Liu Q."/>
            <person name="Xin Y.-H."/>
        </authorList>
    </citation>
    <scope>NUCLEOTIDE SEQUENCE [LARGE SCALE GENOMIC DNA]</scope>
    <source>
        <strain evidence="2 3">ZT4R6</strain>
    </source>
</reference>
<proteinExistence type="predicted"/>
<comment type="caution">
    <text evidence="2">The sequence shown here is derived from an EMBL/GenBank/DDBJ whole genome shotgun (WGS) entry which is preliminary data.</text>
</comment>
<name>A0A552V2Z3_9FLAO</name>
<keyword evidence="1" id="KW-0732">Signal</keyword>
<protein>
    <recommendedName>
        <fullName evidence="4">YD repeat-containing protein</fullName>
    </recommendedName>
</protein>
<gene>
    <name evidence="2" type="ORF">FMM05_10050</name>
</gene>
<dbReference type="EMBL" id="VJVZ01000005">
    <property type="protein sequence ID" value="TRW24832.1"/>
    <property type="molecule type" value="Genomic_DNA"/>
</dbReference>
<evidence type="ECO:0008006" key="4">
    <source>
        <dbReference type="Google" id="ProtNLM"/>
    </source>
</evidence>
<keyword evidence="3" id="KW-1185">Reference proteome</keyword>
<feature type="signal peptide" evidence="1">
    <location>
        <begin position="1"/>
        <end position="20"/>
    </location>
</feature>
<dbReference type="Proteomes" id="UP000320643">
    <property type="component" value="Unassembled WGS sequence"/>
</dbReference>
<evidence type="ECO:0000256" key="1">
    <source>
        <dbReference type="SAM" id="SignalP"/>
    </source>
</evidence>
<evidence type="ECO:0000313" key="2">
    <source>
        <dbReference type="EMBL" id="TRW24832.1"/>
    </source>
</evidence>
<dbReference type="RefSeq" id="WP_143373233.1">
    <property type="nucleotide sequence ID" value="NZ_VJVZ01000005.1"/>
</dbReference>
<dbReference type="OrthoDB" id="1147123at2"/>
<evidence type="ECO:0000313" key="3">
    <source>
        <dbReference type="Proteomes" id="UP000320643"/>
    </source>
</evidence>
<accession>A0A552V2Z3</accession>
<dbReference type="AlphaFoldDB" id="A0A552V2Z3"/>
<organism evidence="2 3">
    <name type="scientific">Flavobacterium zepuense</name>
    <dbReference type="NCBI Taxonomy" id="2593302"/>
    <lineage>
        <taxon>Bacteria</taxon>
        <taxon>Pseudomonadati</taxon>
        <taxon>Bacteroidota</taxon>
        <taxon>Flavobacteriia</taxon>
        <taxon>Flavobacteriales</taxon>
        <taxon>Flavobacteriaceae</taxon>
        <taxon>Flavobacterium</taxon>
    </lineage>
</organism>
<sequence length="361" mass="43815">MKFKILLITLLFPFIAFSQAVVQDSVYGNVKSVREKLYFLDSIQQNLKLFSTEDEYGHNGFMSRDYTTSRFNTLWYKTPWVHYQNYLKEYDTLHKLVRETWYYKNNELLTTYEFKYNKEGKIIEEKEIDGEYINVTQKGYDYKNRLRSIYRYFSEVGFNFKSIEYNKEDLVDTEEYFMDNEGKTSQWRYEYNDGKQVRAYILKPYKLVESEDPKRKKMVQGYWTEYLRYEYEYDERGNKTLIKSYESQMEGSTGQPSKYYLKYDKNNNVVSEKDGLSEWTFKYDNNNDLLEQQHTYDNKIQISAMHAYKNNVLVKLVYTEAGVTSTATYTYRFDKFDNWTEQTKSINGKPLYIRKREIVYY</sequence>
<feature type="chain" id="PRO_5022236444" description="YD repeat-containing protein" evidence="1">
    <location>
        <begin position="21"/>
        <end position="361"/>
    </location>
</feature>